<dbReference type="RefSeq" id="WP_077924334.1">
    <property type="nucleotide sequence ID" value="NZ_SBLB01000004.1"/>
</dbReference>
<keyword evidence="3" id="KW-1185">Reference proteome</keyword>
<evidence type="ECO:0000313" key="3">
    <source>
        <dbReference type="Proteomes" id="UP000290407"/>
    </source>
</evidence>
<reference evidence="2 3" key="1">
    <citation type="submission" date="2019-01" db="EMBL/GenBank/DDBJ databases">
        <title>Spirosoma flava sp. nov., a propanil-degrading bacterium isolated from herbicide-contaminated soil.</title>
        <authorList>
            <person name="Zhang L."/>
            <person name="Jiang J.-D."/>
        </authorList>
    </citation>
    <scope>NUCLEOTIDE SEQUENCE [LARGE SCALE GENOMIC DNA]</scope>
    <source>
        <strain evidence="2 3">TY50</strain>
    </source>
</reference>
<comment type="caution">
    <text evidence="2">The sequence shown here is derived from an EMBL/GenBank/DDBJ whole genome shotgun (WGS) entry which is preliminary data.</text>
</comment>
<name>A0A4Q2UIK0_9BACT</name>
<dbReference type="Proteomes" id="UP000290407">
    <property type="component" value="Unassembled WGS sequence"/>
</dbReference>
<dbReference type="EMBL" id="SBLB01000004">
    <property type="protein sequence ID" value="RYC69014.1"/>
    <property type="molecule type" value="Genomic_DNA"/>
</dbReference>
<protein>
    <recommendedName>
        <fullName evidence="4">DUF4843 domain-containing protein</fullName>
    </recommendedName>
</protein>
<evidence type="ECO:0000256" key="1">
    <source>
        <dbReference type="SAM" id="Phobius"/>
    </source>
</evidence>
<sequence length="283" mass="31485">MKLFTTNKHIRFGWGGLLMAVVLGWAAIGCEEQDLDRTFAGPYFVRFTDTTLTFRESYNQIVPIRVHNVGPVLTEAIRINYTVSGTAREGRDYAIQGEKGIVVIPANKSFGQINIRLINNANNILESQSLTFTLTGVSPASLRVGLAPSGALGRSMRFTINDDCLFGGTYTGTSRVGNQNFTYQNIDISSTDCKQYILSNWNIGIPFFNFDAIKPTLRFVDNGDNTITVPAQTNAELGSTDTLRGNGAWNPRDRRITLNLQFKLRLTNNRDTTLSYTQTYTPQ</sequence>
<organism evidence="2 3">
    <name type="scientific">Spirosoma sordidisoli</name>
    <dbReference type="NCBI Taxonomy" id="2502893"/>
    <lineage>
        <taxon>Bacteria</taxon>
        <taxon>Pseudomonadati</taxon>
        <taxon>Bacteroidota</taxon>
        <taxon>Cytophagia</taxon>
        <taxon>Cytophagales</taxon>
        <taxon>Cytophagaceae</taxon>
        <taxon>Spirosoma</taxon>
    </lineage>
</organism>
<evidence type="ECO:0000313" key="2">
    <source>
        <dbReference type="EMBL" id="RYC69014.1"/>
    </source>
</evidence>
<dbReference type="AlphaFoldDB" id="A0A4Q2UIK0"/>
<accession>A0A4Q2UIK0</accession>
<dbReference type="PROSITE" id="PS51257">
    <property type="entry name" value="PROKAR_LIPOPROTEIN"/>
    <property type="match status" value="1"/>
</dbReference>
<evidence type="ECO:0008006" key="4">
    <source>
        <dbReference type="Google" id="ProtNLM"/>
    </source>
</evidence>
<feature type="transmembrane region" description="Helical" evidence="1">
    <location>
        <begin position="12"/>
        <end position="28"/>
    </location>
</feature>
<keyword evidence="1" id="KW-0812">Transmembrane</keyword>
<proteinExistence type="predicted"/>
<gene>
    <name evidence="2" type="ORF">EQG79_16575</name>
</gene>
<dbReference type="InterPro" id="IPR038081">
    <property type="entry name" value="CalX-like_sf"/>
</dbReference>
<keyword evidence="1" id="KW-1133">Transmembrane helix</keyword>
<dbReference type="SUPFAM" id="SSF141072">
    <property type="entry name" value="CalX-like"/>
    <property type="match status" value="1"/>
</dbReference>
<dbReference type="Gene3D" id="2.60.40.2030">
    <property type="match status" value="1"/>
</dbReference>
<keyword evidence="1" id="KW-0472">Membrane</keyword>